<dbReference type="SMART" id="SM00701">
    <property type="entry name" value="PGRP"/>
    <property type="match status" value="1"/>
</dbReference>
<name>A0ABQ0JTY0_9BACT</name>
<reference evidence="6" key="1">
    <citation type="journal article" date="2015" name="Genome Announc.">
        <title>Draft Genome Sequence of an Anaerobic Ammonium-Oxidizing Bacterium, "Candidatus Brocadia sinica".</title>
        <authorList>
            <person name="Oshiki M."/>
            <person name="Shinyako-Hata K."/>
            <person name="Satoh H."/>
            <person name="Okabe S."/>
        </authorList>
    </citation>
    <scope>NUCLEOTIDE SEQUENCE [LARGE SCALE GENOMIC DNA]</scope>
    <source>
        <strain evidence="6">JPN1</strain>
    </source>
</reference>
<dbReference type="CDD" id="cd06583">
    <property type="entry name" value="PGRP"/>
    <property type="match status" value="1"/>
</dbReference>
<proteinExistence type="inferred from homology"/>
<dbReference type="Pfam" id="PF01510">
    <property type="entry name" value="Amidase_2"/>
    <property type="match status" value="1"/>
</dbReference>
<feature type="transmembrane region" description="Helical" evidence="2">
    <location>
        <begin position="28"/>
        <end position="50"/>
    </location>
</feature>
<feature type="domain" description="Peptidoglycan recognition protein family" evidence="4">
    <location>
        <begin position="78"/>
        <end position="207"/>
    </location>
</feature>
<evidence type="ECO:0000313" key="6">
    <source>
        <dbReference type="Proteomes" id="UP000032309"/>
    </source>
</evidence>
<keyword evidence="2" id="KW-0472">Membrane</keyword>
<dbReference type="RefSeq" id="WP_052562332.1">
    <property type="nucleotide sequence ID" value="NZ_BAFN01000001.1"/>
</dbReference>
<dbReference type="SUPFAM" id="SSF55846">
    <property type="entry name" value="N-acetylmuramoyl-L-alanine amidase-like"/>
    <property type="match status" value="1"/>
</dbReference>
<dbReference type="PANTHER" id="PTHR11022">
    <property type="entry name" value="PEPTIDOGLYCAN RECOGNITION PROTEIN"/>
    <property type="match status" value="1"/>
</dbReference>
<dbReference type="InterPro" id="IPR015510">
    <property type="entry name" value="PGRP"/>
</dbReference>
<dbReference type="Gene3D" id="3.40.80.10">
    <property type="entry name" value="Peptidoglycan recognition protein-like"/>
    <property type="match status" value="1"/>
</dbReference>
<accession>A0ABQ0JTY0</accession>
<organism evidence="5 6">
    <name type="scientific">Candidatus Brocadia sinica JPN1</name>
    <dbReference type="NCBI Taxonomy" id="1197129"/>
    <lineage>
        <taxon>Bacteria</taxon>
        <taxon>Pseudomonadati</taxon>
        <taxon>Planctomycetota</taxon>
        <taxon>Candidatus Brocadiia</taxon>
        <taxon>Candidatus Brocadiales</taxon>
        <taxon>Candidatus Brocadiaceae</taxon>
        <taxon>Candidatus Brocadia</taxon>
    </lineage>
</organism>
<dbReference type="SMART" id="SM00644">
    <property type="entry name" value="Ami_2"/>
    <property type="match status" value="1"/>
</dbReference>
<comment type="caution">
    <text evidence="5">The sequence shown here is derived from an EMBL/GenBank/DDBJ whole genome shotgun (WGS) entry which is preliminary data.</text>
</comment>
<evidence type="ECO:0000259" key="3">
    <source>
        <dbReference type="SMART" id="SM00644"/>
    </source>
</evidence>
<protein>
    <recommendedName>
        <fullName evidence="7">N-acetylmuramoyl-L-alanine amidase</fullName>
    </recommendedName>
</protein>
<dbReference type="EMBL" id="BAFN01000001">
    <property type="protein sequence ID" value="GAN32178.1"/>
    <property type="molecule type" value="Genomic_DNA"/>
</dbReference>
<keyword evidence="6" id="KW-1185">Reference proteome</keyword>
<sequence>MNKKIISVFSQNLTMYFKNKITHDGERIIQRLSLFMIVVASGLCVSIPFFPCVKIERINSFARLESPGYMQDIEQLCHTDVDERRWEYIVIHHSATEKGNAARFDYYHRKVKKWEYGLAYHFVIGNGTFSRDGEIEVGERWKKQIHGAHTANMNCNRVAIGICLVGDFENGGPPSENQLESLVRLIQYLSRKYHISSSNVLQHKQVHQRCTACPGKYFPFAELKTRLMQIATKERNHIQEL</sequence>
<evidence type="ECO:0008006" key="7">
    <source>
        <dbReference type="Google" id="ProtNLM"/>
    </source>
</evidence>
<dbReference type="Proteomes" id="UP000032309">
    <property type="component" value="Unassembled WGS sequence"/>
</dbReference>
<evidence type="ECO:0000259" key="4">
    <source>
        <dbReference type="SMART" id="SM00701"/>
    </source>
</evidence>
<dbReference type="PANTHER" id="PTHR11022:SF41">
    <property type="entry name" value="PEPTIDOGLYCAN-RECOGNITION PROTEIN LC-RELATED"/>
    <property type="match status" value="1"/>
</dbReference>
<keyword evidence="2" id="KW-0812">Transmembrane</keyword>
<feature type="domain" description="N-acetylmuramoyl-L-alanine amidase" evidence="3">
    <location>
        <begin position="74"/>
        <end position="215"/>
    </location>
</feature>
<comment type="similarity">
    <text evidence="1">Belongs to the N-acetylmuramoyl-L-alanine amidase 2 family.</text>
</comment>
<keyword evidence="2" id="KW-1133">Transmembrane helix</keyword>
<dbReference type="InterPro" id="IPR006619">
    <property type="entry name" value="PGRP_domain_met/bac"/>
</dbReference>
<evidence type="ECO:0000313" key="5">
    <source>
        <dbReference type="EMBL" id="GAN32178.1"/>
    </source>
</evidence>
<gene>
    <name evidence="5" type="ORF">BROSI_A0690</name>
</gene>
<dbReference type="InterPro" id="IPR036505">
    <property type="entry name" value="Amidase/PGRP_sf"/>
</dbReference>
<evidence type="ECO:0000256" key="2">
    <source>
        <dbReference type="SAM" id="Phobius"/>
    </source>
</evidence>
<evidence type="ECO:0000256" key="1">
    <source>
        <dbReference type="ARBA" id="ARBA00007553"/>
    </source>
</evidence>
<dbReference type="InterPro" id="IPR002502">
    <property type="entry name" value="Amidase_domain"/>
</dbReference>